<accession>A0A329YBB7</accession>
<dbReference type="PANTHER" id="PTHR36506">
    <property type="entry name" value="PREFLAGELLIN PEPTIDASE"/>
    <property type="match status" value="1"/>
</dbReference>
<dbReference type="EMBL" id="QMKK01000027">
    <property type="protein sequence ID" value="RAX41509.1"/>
    <property type="molecule type" value="Genomic_DNA"/>
</dbReference>
<dbReference type="PANTHER" id="PTHR36506:SF1">
    <property type="entry name" value="PREFLAGELLIN PEPTIDASE"/>
    <property type="match status" value="1"/>
</dbReference>
<keyword evidence="5 6" id="KW-0472">Membrane</keyword>
<feature type="transmembrane region" description="Helical" evidence="6">
    <location>
        <begin position="97"/>
        <end position="118"/>
    </location>
</feature>
<evidence type="ECO:0000256" key="4">
    <source>
        <dbReference type="ARBA" id="ARBA00022989"/>
    </source>
</evidence>
<keyword evidence="2" id="KW-1003">Cell membrane</keyword>
<feature type="domain" description="Prepilin type IV endopeptidase peptidase" evidence="7">
    <location>
        <begin position="8"/>
        <end position="113"/>
    </location>
</feature>
<evidence type="ECO:0000313" key="8">
    <source>
        <dbReference type="EMBL" id="RAX41509.1"/>
    </source>
</evidence>
<dbReference type="Proteomes" id="UP000251205">
    <property type="component" value="Unassembled WGS sequence"/>
</dbReference>
<name>A0A329YBB7_RHITR</name>
<dbReference type="AlphaFoldDB" id="A0A329YBB7"/>
<feature type="transmembrane region" description="Helical" evidence="6">
    <location>
        <begin position="142"/>
        <end position="165"/>
    </location>
</feature>
<dbReference type="GO" id="GO:0005886">
    <property type="term" value="C:plasma membrane"/>
    <property type="evidence" value="ECO:0007669"/>
    <property type="project" value="UniProtKB-SubCell"/>
</dbReference>
<feature type="transmembrane region" description="Helical" evidence="6">
    <location>
        <begin position="33"/>
        <end position="50"/>
    </location>
</feature>
<keyword evidence="3 6" id="KW-0812">Transmembrane</keyword>
<dbReference type="Gene3D" id="1.20.120.1220">
    <property type="match status" value="1"/>
</dbReference>
<dbReference type="RefSeq" id="WP_112341874.1">
    <property type="nucleotide sequence ID" value="NZ_QMKK01000027.1"/>
</dbReference>
<dbReference type="OrthoDB" id="5329005at2"/>
<dbReference type="GO" id="GO:0004190">
    <property type="term" value="F:aspartic-type endopeptidase activity"/>
    <property type="evidence" value="ECO:0007669"/>
    <property type="project" value="InterPro"/>
</dbReference>
<evidence type="ECO:0000256" key="6">
    <source>
        <dbReference type="SAM" id="Phobius"/>
    </source>
</evidence>
<evidence type="ECO:0000259" key="7">
    <source>
        <dbReference type="Pfam" id="PF01478"/>
    </source>
</evidence>
<gene>
    <name evidence="8" type="ORF">DQ393_11330</name>
</gene>
<proteinExistence type="predicted"/>
<feature type="transmembrane region" description="Helical" evidence="6">
    <location>
        <begin position="57"/>
        <end position="77"/>
    </location>
</feature>
<protein>
    <submittedName>
        <fullName evidence="8">Peptidase</fullName>
    </submittedName>
</protein>
<organism evidence="8 9">
    <name type="scientific">Rhizobium tropici</name>
    <dbReference type="NCBI Taxonomy" id="398"/>
    <lineage>
        <taxon>Bacteria</taxon>
        <taxon>Pseudomonadati</taxon>
        <taxon>Pseudomonadota</taxon>
        <taxon>Alphaproteobacteria</taxon>
        <taxon>Hyphomicrobiales</taxon>
        <taxon>Rhizobiaceae</taxon>
        <taxon>Rhizobium/Agrobacterium group</taxon>
        <taxon>Rhizobium</taxon>
    </lineage>
</organism>
<evidence type="ECO:0000313" key="9">
    <source>
        <dbReference type="Proteomes" id="UP000251205"/>
    </source>
</evidence>
<comment type="subcellular location">
    <subcellularLocation>
        <location evidence="1">Cell membrane</location>
        <topology evidence="1">Multi-pass membrane protein</topology>
    </subcellularLocation>
</comment>
<evidence type="ECO:0000256" key="5">
    <source>
        <dbReference type="ARBA" id="ARBA00023136"/>
    </source>
</evidence>
<keyword evidence="4 6" id="KW-1133">Transmembrane helix</keyword>
<comment type="caution">
    <text evidence="8">The sequence shown here is derived from an EMBL/GenBank/DDBJ whole genome shotgun (WGS) entry which is preliminary data.</text>
</comment>
<sequence>MFGTLALCIFPLCMSLAAISDLLTMTIPNRISLALAIAFLVLAPAFGLPFTQIGMHLAAASVVFAVCFALFALNIMGGGDAKLLAAAALWFGFNLSLVMFLIYVAFIGGIITLLIVWLRSQAGIISAIGLPMPNSLTVAKKIPYGIAIAVGGILAFSSSPILIAMTEGVL</sequence>
<dbReference type="InterPro" id="IPR052218">
    <property type="entry name" value="Preflagellin_Peptidase"/>
</dbReference>
<reference evidence="8 9" key="1">
    <citation type="submission" date="2018-06" db="EMBL/GenBank/DDBJ databases">
        <title>Whole Genome Sequence of an efficient microsymbiont, Rhizobium tropici.</title>
        <authorList>
            <person name="Srinivasan R."/>
            <person name="Singh H.V."/>
            <person name="Srivastava R."/>
            <person name="Kumari B."/>
            <person name="Radhakrishna A."/>
        </authorList>
    </citation>
    <scope>NUCLEOTIDE SEQUENCE [LARGE SCALE GENOMIC DNA]</scope>
    <source>
        <strain evidence="8 9">IGFRI Rhizo-19</strain>
    </source>
</reference>
<evidence type="ECO:0000256" key="1">
    <source>
        <dbReference type="ARBA" id="ARBA00004651"/>
    </source>
</evidence>
<evidence type="ECO:0000256" key="2">
    <source>
        <dbReference type="ARBA" id="ARBA00022475"/>
    </source>
</evidence>
<evidence type="ECO:0000256" key="3">
    <source>
        <dbReference type="ARBA" id="ARBA00022692"/>
    </source>
</evidence>
<dbReference type="Pfam" id="PF01478">
    <property type="entry name" value="Peptidase_A24"/>
    <property type="match status" value="1"/>
</dbReference>
<dbReference type="InterPro" id="IPR000045">
    <property type="entry name" value="Prepilin_IV_endopep_pep"/>
</dbReference>